<accession>X1RSW4</accession>
<feature type="domain" description="N-acetyltransferase" evidence="1">
    <location>
        <begin position="3"/>
        <end position="145"/>
    </location>
</feature>
<sequence length="146" mass="16200">MQIQYRLANESDLPAIVSFVDFWLKGEGLADKVPGSAHDYFVPAGRHLKYVTKYTTLLALLENCIIGWAVKTHKGVLIHLLVAGTFRNQGIGSQLLKSLDPTQIRSKMDQSAGDPAEFYENLGYVKSPGPSQGRKHNIELFEKARG</sequence>
<gene>
    <name evidence="2" type="ORF">S12H4_00697</name>
</gene>
<organism evidence="2">
    <name type="scientific">marine sediment metagenome</name>
    <dbReference type="NCBI Taxonomy" id="412755"/>
    <lineage>
        <taxon>unclassified sequences</taxon>
        <taxon>metagenomes</taxon>
        <taxon>ecological metagenomes</taxon>
    </lineage>
</organism>
<dbReference type="GO" id="GO:0016747">
    <property type="term" value="F:acyltransferase activity, transferring groups other than amino-acyl groups"/>
    <property type="evidence" value="ECO:0007669"/>
    <property type="project" value="InterPro"/>
</dbReference>
<dbReference type="EMBL" id="BARW01000098">
    <property type="protein sequence ID" value="GAI70036.1"/>
    <property type="molecule type" value="Genomic_DNA"/>
</dbReference>
<dbReference type="InterPro" id="IPR000182">
    <property type="entry name" value="GNAT_dom"/>
</dbReference>
<comment type="caution">
    <text evidence="2">The sequence shown here is derived from an EMBL/GenBank/DDBJ whole genome shotgun (WGS) entry which is preliminary data.</text>
</comment>
<protein>
    <recommendedName>
        <fullName evidence="1">N-acetyltransferase domain-containing protein</fullName>
    </recommendedName>
</protein>
<dbReference type="AlphaFoldDB" id="X1RSW4"/>
<evidence type="ECO:0000313" key="2">
    <source>
        <dbReference type="EMBL" id="GAI70036.1"/>
    </source>
</evidence>
<dbReference type="Gene3D" id="3.40.630.30">
    <property type="match status" value="1"/>
</dbReference>
<evidence type="ECO:0000259" key="1">
    <source>
        <dbReference type="PROSITE" id="PS51186"/>
    </source>
</evidence>
<dbReference type="SUPFAM" id="SSF55729">
    <property type="entry name" value="Acyl-CoA N-acyltransferases (Nat)"/>
    <property type="match status" value="1"/>
</dbReference>
<dbReference type="PROSITE" id="PS51186">
    <property type="entry name" value="GNAT"/>
    <property type="match status" value="1"/>
</dbReference>
<dbReference type="InterPro" id="IPR016181">
    <property type="entry name" value="Acyl_CoA_acyltransferase"/>
</dbReference>
<proteinExistence type="predicted"/>
<name>X1RSW4_9ZZZZ</name>
<dbReference type="CDD" id="cd04301">
    <property type="entry name" value="NAT_SF"/>
    <property type="match status" value="1"/>
</dbReference>
<dbReference type="Pfam" id="PF13508">
    <property type="entry name" value="Acetyltransf_7"/>
    <property type="match status" value="1"/>
</dbReference>
<reference evidence="2" key="1">
    <citation type="journal article" date="2014" name="Front. Microbiol.">
        <title>High frequency of phylogenetically diverse reductive dehalogenase-homologous genes in deep subseafloor sedimentary metagenomes.</title>
        <authorList>
            <person name="Kawai M."/>
            <person name="Futagami T."/>
            <person name="Toyoda A."/>
            <person name="Takaki Y."/>
            <person name="Nishi S."/>
            <person name="Hori S."/>
            <person name="Arai W."/>
            <person name="Tsubouchi T."/>
            <person name="Morono Y."/>
            <person name="Uchiyama I."/>
            <person name="Ito T."/>
            <person name="Fujiyama A."/>
            <person name="Inagaki F."/>
            <person name="Takami H."/>
        </authorList>
    </citation>
    <scope>NUCLEOTIDE SEQUENCE</scope>
    <source>
        <strain evidence="2">Expedition CK06-06</strain>
    </source>
</reference>